<dbReference type="InterPro" id="IPR036291">
    <property type="entry name" value="NAD(P)-bd_dom_sf"/>
</dbReference>
<dbReference type="GeneID" id="97673189"/>
<dbReference type="PRINTS" id="PR00084">
    <property type="entry name" value="MTLDHDRGNASE"/>
</dbReference>
<accession>A0A0M7AZ34</accession>
<dbReference type="InterPro" id="IPR000669">
    <property type="entry name" value="Mannitol_DH"/>
</dbReference>
<dbReference type="AlphaFoldDB" id="A0A0M7AZ34"/>
<proteinExistence type="predicted"/>
<dbReference type="EC" id="1.1.1.67" evidence="4"/>
<dbReference type="Gene3D" id="1.10.1040.10">
    <property type="entry name" value="N-(1-d-carboxylethyl)-l-norvaline Dehydrogenase, domain 2"/>
    <property type="match status" value="1"/>
</dbReference>
<dbReference type="Pfam" id="PF01232">
    <property type="entry name" value="Mannitol_dh"/>
    <property type="match status" value="1"/>
</dbReference>
<dbReference type="InterPro" id="IPR050988">
    <property type="entry name" value="Mannitol_DH/Oxidoreductase"/>
</dbReference>
<dbReference type="Pfam" id="PF08125">
    <property type="entry name" value="Mannitol_dh_C"/>
    <property type="match status" value="1"/>
</dbReference>
<protein>
    <submittedName>
        <fullName evidence="4">Mannitol 2-dehydrogenase</fullName>
        <ecNumber evidence="4">1.1.1.67</ecNumber>
    </submittedName>
</protein>
<dbReference type="Proteomes" id="UP000049983">
    <property type="component" value="Unassembled WGS sequence"/>
</dbReference>
<evidence type="ECO:0000313" key="4">
    <source>
        <dbReference type="EMBL" id="CTQ78983.1"/>
    </source>
</evidence>
<organism evidence="4 5">
    <name type="scientific">Roseibium album</name>
    <dbReference type="NCBI Taxonomy" id="311410"/>
    <lineage>
        <taxon>Bacteria</taxon>
        <taxon>Pseudomonadati</taxon>
        <taxon>Pseudomonadota</taxon>
        <taxon>Alphaproteobacteria</taxon>
        <taxon>Hyphomicrobiales</taxon>
        <taxon>Stappiaceae</taxon>
        <taxon>Roseibium</taxon>
    </lineage>
</organism>
<evidence type="ECO:0000256" key="1">
    <source>
        <dbReference type="ARBA" id="ARBA00023002"/>
    </source>
</evidence>
<evidence type="ECO:0000313" key="5">
    <source>
        <dbReference type="Proteomes" id="UP000049983"/>
    </source>
</evidence>
<dbReference type="RefSeq" id="WP_055121099.1">
    <property type="nucleotide sequence ID" value="NZ_CXWA01000012.1"/>
</dbReference>
<dbReference type="InterPro" id="IPR013131">
    <property type="entry name" value="Mannitol_DH_N"/>
</dbReference>
<sequence>MSDPTFQVQKIPYDRSMLRPRILHIGFGAFAKAHVMVYHDEALRLDPTDWGVVAARLNSGADELTLLDQAGGVFTVGEMSDDDIMLREIGSVIRTLHPKRDGTSALLAQIADPDMSVITLTITEKGYCLANGRLDLNNPGIEQDLAASGDPATAIGIIARGLHLRKTAGLAGLTVLSCDNLPSNGRLCRQAILDFADRLDPELAAWVDAECRFPSSMVDRITPAMTDQSQQKLETALGRPDPNGILCEPFRQWVIEDSFAGDRPAWNLAGAQFVAEVAPFEEMKLRLLNGTHSFLAYLGALAGKETISDCMADPVFQTAAKRLMLEEQAPTLDVPAGIDVSSYGDALIERFSNTALRHKTTQIASDGSQKLPQRLLAPIRQHLEANRAWPLAALAVAGWMHYCRGKSETGEFLPVNDPLAARIAEFATQSDGPEYVSNMLTLTAVFETEVVGSQDFTSRIHAAYAQLETDGVVKSLSTLS</sequence>
<dbReference type="InterPro" id="IPR013328">
    <property type="entry name" value="6PGD_dom2"/>
</dbReference>
<dbReference type="EMBL" id="CXWC01000016">
    <property type="protein sequence ID" value="CTQ78983.1"/>
    <property type="molecule type" value="Genomic_DNA"/>
</dbReference>
<dbReference type="InterPro" id="IPR008927">
    <property type="entry name" value="6-PGluconate_DH-like_C_sf"/>
</dbReference>
<gene>
    <name evidence="4" type="primary">mtlK_2</name>
    <name evidence="4" type="ORF">LA5096_05956</name>
</gene>
<feature type="domain" description="Mannitol dehydrogenase C-terminal" evidence="3">
    <location>
        <begin position="277"/>
        <end position="467"/>
    </location>
</feature>
<name>A0A0M7AZ34_9HYPH</name>
<dbReference type="SUPFAM" id="SSF51735">
    <property type="entry name" value="NAD(P)-binding Rossmann-fold domains"/>
    <property type="match status" value="1"/>
</dbReference>
<dbReference type="OrthoDB" id="271711at2"/>
<keyword evidence="1 4" id="KW-0560">Oxidoreductase</keyword>
<dbReference type="Gene3D" id="3.40.50.720">
    <property type="entry name" value="NAD(P)-binding Rossmann-like Domain"/>
    <property type="match status" value="1"/>
</dbReference>
<dbReference type="InterPro" id="IPR013118">
    <property type="entry name" value="Mannitol_DH_C"/>
</dbReference>
<reference evidence="5" key="1">
    <citation type="submission" date="2015-07" db="EMBL/GenBank/DDBJ databases">
        <authorList>
            <person name="Rodrigo-Torres Lidia"/>
            <person name="Arahal R.David."/>
        </authorList>
    </citation>
    <scope>NUCLEOTIDE SEQUENCE [LARGE SCALE GENOMIC DNA]</scope>
    <source>
        <strain evidence="5">CECT 5096</strain>
    </source>
</reference>
<dbReference type="STRING" id="311410.LA5095_05602"/>
<dbReference type="SUPFAM" id="SSF48179">
    <property type="entry name" value="6-phosphogluconate dehydrogenase C-terminal domain-like"/>
    <property type="match status" value="1"/>
</dbReference>
<dbReference type="PANTHER" id="PTHR43362">
    <property type="entry name" value="MANNITOL DEHYDROGENASE DSF1-RELATED"/>
    <property type="match status" value="1"/>
</dbReference>
<feature type="domain" description="Mannitol dehydrogenase N-terminal" evidence="2">
    <location>
        <begin position="21"/>
        <end position="267"/>
    </location>
</feature>
<keyword evidence="5" id="KW-1185">Reference proteome</keyword>
<dbReference type="GO" id="GO:0050086">
    <property type="term" value="F:mannitol 2-dehydrogenase activity"/>
    <property type="evidence" value="ECO:0007669"/>
    <property type="project" value="UniProtKB-EC"/>
</dbReference>
<dbReference type="PANTHER" id="PTHR43362:SF1">
    <property type="entry name" value="MANNITOL DEHYDROGENASE 2-RELATED"/>
    <property type="match status" value="1"/>
</dbReference>
<evidence type="ECO:0000259" key="3">
    <source>
        <dbReference type="Pfam" id="PF08125"/>
    </source>
</evidence>
<evidence type="ECO:0000259" key="2">
    <source>
        <dbReference type="Pfam" id="PF01232"/>
    </source>
</evidence>